<keyword evidence="3" id="KW-1185">Reference proteome</keyword>
<feature type="domain" description="TIR" evidence="1">
    <location>
        <begin position="32"/>
        <end position="58"/>
    </location>
</feature>
<accession>F8AY20</accession>
<dbReference type="KEGG" id="fsy:FsymDg_1016"/>
<organism evidence="2 3">
    <name type="scientific">Candidatus Protofrankia datiscae</name>
    <dbReference type="NCBI Taxonomy" id="2716812"/>
    <lineage>
        <taxon>Bacteria</taxon>
        <taxon>Bacillati</taxon>
        <taxon>Actinomycetota</taxon>
        <taxon>Actinomycetes</taxon>
        <taxon>Frankiales</taxon>
        <taxon>Frankiaceae</taxon>
        <taxon>Protofrankia</taxon>
    </lineage>
</organism>
<evidence type="ECO:0000259" key="1">
    <source>
        <dbReference type="Pfam" id="PF13676"/>
    </source>
</evidence>
<sequence>MFPGCRPGLVLARSVPFRYNRDMTQGESFVFVFVSYTSADEKWATWIASALEGAGLAARVQV</sequence>
<name>F8AY20_9ACTN</name>
<evidence type="ECO:0000313" key="3">
    <source>
        <dbReference type="Proteomes" id="UP000001549"/>
    </source>
</evidence>
<dbReference type="InterPro" id="IPR035897">
    <property type="entry name" value="Toll_tir_struct_dom_sf"/>
</dbReference>
<dbReference type="EMBL" id="CP002801">
    <property type="protein sequence ID" value="AEH08520.1"/>
    <property type="molecule type" value="Genomic_DNA"/>
</dbReference>
<proteinExistence type="predicted"/>
<dbReference type="InterPro" id="IPR000157">
    <property type="entry name" value="TIR_dom"/>
</dbReference>
<reference evidence="2 3" key="1">
    <citation type="submission" date="2011-05" db="EMBL/GenBank/DDBJ databases">
        <title>Complete sequence of chromosome of Frankia symbiont of Datisca glomerata.</title>
        <authorList>
            <consortium name="US DOE Joint Genome Institute"/>
            <person name="Lucas S."/>
            <person name="Han J."/>
            <person name="Lapidus A."/>
            <person name="Cheng J.-F."/>
            <person name="Goodwin L."/>
            <person name="Pitluck S."/>
            <person name="Peters L."/>
            <person name="Mikhailova N."/>
            <person name="Chertkov O."/>
            <person name="Teshima H."/>
            <person name="Han C."/>
            <person name="Tapia R."/>
            <person name="Land M."/>
            <person name="Hauser L."/>
            <person name="Kyrpides N."/>
            <person name="Ivanova N."/>
            <person name="Pagani I."/>
            <person name="Berry A."/>
            <person name="Pawlowski K."/>
            <person name="Persson T."/>
            <person name="Vanden Heuvel B."/>
            <person name="Benson D."/>
            <person name="Woyke T."/>
        </authorList>
    </citation>
    <scope>NUCLEOTIDE SEQUENCE [LARGE SCALE GENOMIC DNA]</scope>
    <source>
        <strain evidence="3">4085684</strain>
    </source>
</reference>
<dbReference type="STRING" id="656024.FsymDg_1016"/>
<dbReference type="Pfam" id="PF13676">
    <property type="entry name" value="TIR_2"/>
    <property type="match status" value="1"/>
</dbReference>
<gene>
    <name evidence="2" type="ordered locus">FsymDg_1016</name>
</gene>
<dbReference type="AlphaFoldDB" id="F8AY20"/>
<evidence type="ECO:0000313" key="2">
    <source>
        <dbReference type="EMBL" id="AEH08520.1"/>
    </source>
</evidence>
<protein>
    <recommendedName>
        <fullName evidence="1">TIR domain-containing protein</fullName>
    </recommendedName>
</protein>
<dbReference type="GO" id="GO:0007165">
    <property type="term" value="P:signal transduction"/>
    <property type="evidence" value="ECO:0007669"/>
    <property type="project" value="InterPro"/>
</dbReference>
<dbReference type="Proteomes" id="UP000001549">
    <property type="component" value="Chromosome"/>
</dbReference>
<dbReference type="SUPFAM" id="SSF52200">
    <property type="entry name" value="Toll/Interleukin receptor TIR domain"/>
    <property type="match status" value="1"/>
</dbReference>
<dbReference type="HOGENOM" id="CLU_2897626_0_0_11"/>